<dbReference type="Pfam" id="PF25583">
    <property type="entry name" value="WCX"/>
    <property type="match status" value="1"/>
</dbReference>
<comment type="caution">
    <text evidence="2">The sequence shown here is derived from an EMBL/GenBank/DDBJ whole genome shotgun (WGS) entry which is preliminary data.</text>
</comment>
<protein>
    <submittedName>
        <fullName evidence="2">WYL domain protein</fullName>
    </submittedName>
</protein>
<dbReference type="InterPro" id="IPR057727">
    <property type="entry name" value="WCX_dom"/>
</dbReference>
<feature type="domain" description="WCX" evidence="1">
    <location>
        <begin position="14"/>
        <end position="59"/>
    </location>
</feature>
<reference evidence="2 3" key="1">
    <citation type="submission" date="2013-01" db="EMBL/GenBank/DDBJ databases">
        <authorList>
            <person name="Harkins D.M."/>
            <person name="Durkin A.S."/>
            <person name="Brinkac L.M."/>
            <person name="Haft D.H."/>
            <person name="Selengut J.D."/>
            <person name="Sanka R."/>
            <person name="DePew J."/>
            <person name="Purushe J."/>
            <person name="Picardeau M."/>
            <person name="Werts C."/>
            <person name="Goarant C."/>
            <person name="Vinetz J.M."/>
            <person name="Sutton G.G."/>
            <person name="Nierman W.C."/>
            <person name="Fouts D.E."/>
        </authorList>
    </citation>
    <scope>NUCLEOTIDE SEQUENCE [LARGE SCALE GENOMIC DNA]</scope>
    <source>
        <strain evidence="2 3">Verdun HP</strain>
    </source>
</reference>
<accession>M6RFT8</accession>
<dbReference type="EMBL" id="AHNZ02000249">
    <property type="protein sequence ID" value="EMO06430.1"/>
    <property type="molecule type" value="Genomic_DNA"/>
</dbReference>
<organism evidence="2 3">
    <name type="scientific">Leptospira interrogans serovar Icterohaemorrhagiae str. Verdun HP</name>
    <dbReference type="NCBI Taxonomy" id="1049910"/>
    <lineage>
        <taxon>Bacteria</taxon>
        <taxon>Pseudomonadati</taxon>
        <taxon>Spirochaetota</taxon>
        <taxon>Spirochaetia</taxon>
        <taxon>Leptospirales</taxon>
        <taxon>Leptospiraceae</taxon>
        <taxon>Leptospira</taxon>
    </lineage>
</organism>
<sequence length="66" mass="7853">MYIRILKYSKINKDWIEVIADLETREWALHHILGLGDSVVLWEPEELRESILISVRKILDSYSKNL</sequence>
<evidence type="ECO:0000259" key="1">
    <source>
        <dbReference type="Pfam" id="PF25583"/>
    </source>
</evidence>
<evidence type="ECO:0000313" key="2">
    <source>
        <dbReference type="EMBL" id="EMO06430.1"/>
    </source>
</evidence>
<name>M6RFT8_LEPIR</name>
<dbReference type="AlphaFoldDB" id="M6RFT8"/>
<gene>
    <name evidence="2" type="ORF">LEP1GSC116_4366</name>
</gene>
<proteinExistence type="predicted"/>
<evidence type="ECO:0000313" key="3">
    <source>
        <dbReference type="Proteomes" id="UP000012092"/>
    </source>
</evidence>
<dbReference type="Proteomes" id="UP000012092">
    <property type="component" value="Unassembled WGS sequence"/>
</dbReference>